<feature type="non-terminal residue" evidence="1">
    <location>
        <position position="80"/>
    </location>
</feature>
<evidence type="ECO:0000313" key="2">
    <source>
        <dbReference type="Proteomes" id="UP000732377"/>
    </source>
</evidence>
<name>A0A953LDF5_SYMTR</name>
<gene>
    <name evidence="1" type="ORF">CWE10_03870</name>
</gene>
<sequence length="80" mass="8760">MPWERRLAYVLLIVVLVSLGMMVERAPLEATVGLGFLDWVVMRGRWLSAYTCSGALCGHLNGRLGWRKSGTAGRTDLPAG</sequence>
<accession>A0A953LDF5</accession>
<reference evidence="1" key="1">
    <citation type="submission" date="2017-11" db="EMBL/GenBank/DDBJ databases">
        <title>Three new genomes from thermophilic consortium.</title>
        <authorList>
            <person name="Quaggio R."/>
            <person name="Amgarten D."/>
            <person name="Setubal J.C."/>
        </authorList>
    </citation>
    <scope>NUCLEOTIDE SEQUENCE</scope>
    <source>
        <strain evidence="1">ZCTH01-B2</strain>
    </source>
</reference>
<comment type="caution">
    <text evidence="1">The sequence shown here is derived from an EMBL/GenBank/DDBJ whole genome shotgun (WGS) entry which is preliminary data.</text>
</comment>
<protein>
    <submittedName>
        <fullName evidence="1">Uncharacterized protein</fullName>
    </submittedName>
</protein>
<dbReference type="AlphaFoldDB" id="A0A953LDF5"/>
<proteinExistence type="predicted"/>
<dbReference type="Proteomes" id="UP000732377">
    <property type="component" value="Unassembled WGS sequence"/>
</dbReference>
<organism evidence="1 2">
    <name type="scientific">Symbiobacterium thermophilum</name>
    <dbReference type="NCBI Taxonomy" id="2734"/>
    <lineage>
        <taxon>Bacteria</taxon>
        <taxon>Bacillati</taxon>
        <taxon>Bacillota</taxon>
        <taxon>Clostridia</taxon>
        <taxon>Eubacteriales</taxon>
        <taxon>Symbiobacteriaceae</taxon>
        <taxon>Symbiobacterium</taxon>
    </lineage>
</organism>
<dbReference type="RefSeq" id="WP_273378154.1">
    <property type="nucleotide sequence ID" value="NZ_PIUK01000021.1"/>
</dbReference>
<dbReference type="EMBL" id="PIUK01000021">
    <property type="protein sequence ID" value="MBY6275345.1"/>
    <property type="molecule type" value="Genomic_DNA"/>
</dbReference>
<evidence type="ECO:0000313" key="1">
    <source>
        <dbReference type="EMBL" id="MBY6275345.1"/>
    </source>
</evidence>